<keyword evidence="6" id="KW-1185">Reference proteome</keyword>
<keyword evidence="3" id="KW-0238">DNA-binding</keyword>
<dbReference type="InterPro" id="IPR000055">
    <property type="entry name" value="Restrct_endonuc_typeI_TRD"/>
</dbReference>
<name>A0ABY6TLV0_9PAST</name>
<dbReference type="GO" id="GO:0016787">
    <property type="term" value="F:hydrolase activity"/>
    <property type="evidence" value="ECO:0007669"/>
    <property type="project" value="UniProtKB-KW"/>
</dbReference>
<keyword evidence="5" id="KW-0378">Hydrolase</keyword>
<dbReference type="EC" id="3.1.21.-" evidence="5"/>
<evidence type="ECO:0000256" key="3">
    <source>
        <dbReference type="ARBA" id="ARBA00023125"/>
    </source>
</evidence>
<accession>A0ABY6TLV0</accession>
<keyword evidence="2" id="KW-0680">Restriction system</keyword>
<evidence type="ECO:0000313" key="5">
    <source>
        <dbReference type="EMBL" id="VTU09352.1"/>
    </source>
</evidence>
<dbReference type="EMBL" id="CABFKI010000015">
    <property type="protein sequence ID" value="VTU09352.1"/>
    <property type="molecule type" value="Genomic_DNA"/>
</dbReference>
<gene>
    <name evidence="5" type="primary">bcgIB</name>
    <name evidence="5" type="ORF">SAMEA1410922_01966</name>
</gene>
<evidence type="ECO:0000256" key="1">
    <source>
        <dbReference type="ARBA" id="ARBA00010923"/>
    </source>
</evidence>
<protein>
    <submittedName>
        <fullName evidence="5">Restriction enzyme BgcI subunit beta</fullName>
        <ecNumber evidence="5">3.1.21.-</ecNumber>
    </submittedName>
</protein>
<dbReference type="InterPro" id="IPR044946">
    <property type="entry name" value="Restrct_endonuc_typeI_TRD_sf"/>
</dbReference>
<evidence type="ECO:0000256" key="2">
    <source>
        <dbReference type="ARBA" id="ARBA00022747"/>
    </source>
</evidence>
<dbReference type="Gene3D" id="3.90.220.20">
    <property type="entry name" value="DNA methylase specificity domains"/>
    <property type="match status" value="1"/>
</dbReference>
<reference evidence="5 6" key="1">
    <citation type="submission" date="2019-05" db="EMBL/GenBank/DDBJ databases">
        <authorList>
            <consortium name="Pathogen Informatics"/>
        </authorList>
    </citation>
    <scope>NUCLEOTIDE SEQUENCE [LARGE SCALE GENOMIC DNA]</scope>
    <source>
        <strain evidence="5 6">NM319</strain>
    </source>
</reference>
<evidence type="ECO:0000313" key="6">
    <source>
        <dbReference type="Proteomes" id="UP000308167"/>
    </source>
</evidence>
<comment type="similarity">
    <text evidence="1">Belongs to the type-I restriction system S methylase family.</text>
</comment>
<evidence type="ECO:0000259" key="4">
    <source>
        <dbReference type="Pfam" id="PF01420"/>
    </source>
</evidence>
<comment type="caution">
    <text evidence="5">The sequence shown here is derived from an EMBL/GenBank/DDBJ whole genome shotgun (WGS) entry which is preliminary data.</text>
</comment>
<dbReference type="Proteomes" id="UP000308167">
    <property type="component" value="Unassembled WGS sequence"/>
</dbReference>
<organism evidence="5 6">
    <name type="scientific">Actinobacillus porcinus</name>
    <dbReference type="NCBI Taxonomy" id="51048"/>
    <lineage>
        <taxon>Bacteria</taxon>
        <taxon>Pseudomonadati</taxon>
        <taxon>Pseudomonadota</taxon>
        <taxon>Gammaproteobacteria</taxon>
        <taxon>Pasteurellales</taxon>
        <taxon>Pasteurellaceae</taxon>
        <taxon>Actinobacillus</taxon>
    </lineage>
</organism>
<dbReference type="Pfam" id="PF01420">
    <property type="entry name" value="Methylase_S"/>
    <property type="match status" value="1"/>
</dbReference>
<proteinExistence type="inferred from homology"/>
<feature type="domain" description="Type I restriction modification DNA specificity" evidence="4">
    <location>
        <begin position="8"/>
        <end position="166"/>
    </location>
</feature>
<sequence length="176" mass="20399">MMNKLDISNWKEFIVGELFEIKKPNVIHSKGVQECNARDDTNSIPYVVRTKFNNGIKCNVVRTEIMKPAISGVVSFGAENASFFYQEKEFVSGRDIYYIDTSYLSKETCLFLVTCLNTITHKYSYNNGLFPDLLKKETIKLPVTSCGKPDWEYMENYVKALYSRERERVSLLLQNM</sequence>